<dbReference type="EMBL" id="CP093379">
    <property type="protein sequence ID" value="UNM97064.1"/>
    <property type="molecule type" value="Genomic_DNA"/>
</dbReference>
<evidence type="ECO:0000256" key="1">
    <source>
        <dbReference type="SAM" id="MobiDB-lite"/>
    </source>
</evidence>
<keyword evidence="2" id="KW-1133">Transmembrane helix</keyword>
<keyword evidence="2" id="KW-0472">Membrane</keyword>
<evidence type="ECO:0000256" key="2">
    <source>
        <dbReference type="SAM" id="Phobius"/>
    </source>
</evidence>
<dbReference type="Proteomes" id="UP000829542">
    <property type="component" value="Chromosome"/>
</dbReference>
<gene>
    <name evidence="3" type="ORF">MMG00_04215</name>
</gene>
<reference evidence="3 4" key="1">
    <citation type="submission" date="2022-03" db="EMBL/GenBank/DDBJ databases">
        <title>Ignatzschineria rhizosphaerae HR5S32.</title>
        <authorList>
            <person name="Sun J.Q."/>
            <person name="Feng J.Y."/>
        </authorList>
    </citation>
    <scope>NUCLEOTIDE SEQUENCE [LARGE SCALE GENOMIC DNA]</scope>
    <source>
        <strain evidence="3 4">HR5S32</strain>
    </source>
</reference>
<feature type="region of interest" description="Disordered" evidence="1">
    <location>
        <begin position="1"/>
        <end position="20"/>
    </location>
</feature>
<protein>
    <submittedName>
        <fullName evidence="3">TorE protein</fullName>
    </submittedName>
</protein>
<keyword evidence="2" id="KW-0812">Transmembrane</keyword>
<proteinExistence type="predicted"/>
<accession>A0ABY3X2J5</accession>
<keyword evidence="4" id="KW-1185">Reference proteome</keyword>
<dbReference type="InterPro" id="IPR010649">
    <property type="entry name" value="NapE_TorE"/>
</dbReference>
<name>A0ABY3X2J5_9GAMM</name>
<feature type="transmembrane region" description="Helical" evidence="2">
    <location>
        <begin position="25"/>
        <end position="51"/>
    </location>
</feature>
<sequence length="60" mass="6679">MKKHHLASRHNQGDSVTKGGDWGRFILLMVIVLPILAFCVIGAYGLGTWIMQILFWGPPS</sequence>
<dbReference type="Pfam" id="PF06796">
    <property type="entry name" value="NapE"/>
    <property type="match status" value="1"/>
</dbReference>
<organism evidence="3 4">
    <name type="scientific">Ignatzschineria rhizosphaerae</name>
    <dbReference type="NCBI Taxonomy" id="2923279"/>
    <lineage>
        <taxon>Bacteria</taxon>
        <taxon>Pseudomonadati</taxon>
        <taxon>Pseudomonadota</taxon>
        <taxon>Gammaproteobacteria</taxon>
        <taxon>Cardiobacteriales</taxon>
        <taxon>Ignatzschineriaceae</taxon>
        <taxon>Ignatzschineria</taxon>
    </lineage>
</organism>
<dbReference type="RefSeq" id="WP_242151851.1">
    <property type="nucleotide sequence ID" value="NZ_CP093379.1"/>
</dbReference>
<evidence type="ECO:0000313" key="3">
    <source>
        <dbReference type="EMBL" id="UNM97064.1"/>
    </source>
</evidence>
<evidence type="ECO:0000313" key="4">
    <source>
        <dbReference type="Proteomes" id="UP000829542"/>
    </source>
</evidence>